<protein>
    <submittedName>
        <fullName evidence="1">Uncharacterized protein</fullName>
    </submittedName>
</protein>
<comment type="caution">
    <text evidence="1">The sequence shown here is derived from an EMBL/GenBank/DDBJ whole genome shotgun (WGS) entry which is preliminary data.</text>
</comment>
<evidence type="ECO:0000313" key="1">
    <source>
        <dbReference type="EMBL" id="KAF0702552.1"/>
    </source>
</evidence>
<dbReference type="AlphaFoldDB" id="A0A6G0VMZ0"/>
<dbReference type="Proteomes" id="UP000478052">
    <property type="component" value="Unassembled WGS sequence"/>
</dbReference>
<reference evidence="1 2" key="1">
    <citation type="submission" date="2019-08" db="EMBL/GenBank/DDBJ databases">
        <title>Whole genome of Aphis craccivora.</title>
        <authorList>
            <person name="Voronova N.V."/>
            <person name="Shulinski R.S."/>
            <person name="Bandarenka Y.V."/>
            <person name="Zhorov D.G."/>
            <person name="Warner D."/>
        </authorList>
    </citation>
    <scope>NUCLEOTIDE SEQUENCE [LARGE SCALE GENOMIC DNA]</scope>
    <source>
        <strain evidence="1">180601</strain>
        <tissue evidence="1">Whole Body</tissue>
    </source>
</reference>
<organism evidence="1 2">
    <name type="scientific">Aphis craccivora</name>
    <name type="common">Cowpea aphid</name>
    <dbReference type="NCBI Taxonomy" id="307492"/>
    <lineage>
        <taxon>Eukaryota</taxon>
        <taxon>Metazoa</taxon>
        <taxon>Ecdysozoa</taxon>
        <taxon>Arthropoda</taxon>
        <taxon>Hexapoda</taxon>
        <taxon>Insecta</taxon>
        <taxon>Pterygota</taxon>
        <taxon>Neoptera</taxon>
        <taxon>Paraneoptera</taxon>
        <taxon>Hemiptera</taxon>
        <taxon>Sternorrhyncha</taxon>
        <taxon>Aphidomorpha</taxon>
        <taxon>Aphidoidea</taxon>
        <taxon>Aphididae</taxon>
        <taxon>Aphidini</taxon>
        <taxon>Aphis</taxon>
        <taxon>Aphis</taxon>
    </lineage>
</organism>
<accession>A0A6G0VMZ0</accession>
<name>A0A6G0VMZ0_APHCR</name>
<evidence type="ECO:0000313" key="2">
    <source>
        <dbReference type="Proteomes" id="UP000478052"/>
    </source>
</evidence>
<keyword evidence="2" id="KW-1185">Reference proteome</keyword>
<sequence length="66" mass="8097">MYFKAKIYNFYIPERWEKKNLEPINLILIHPLYYNWLVDQQRKNLKIVAPKSKEILNNTQPLQPTH</sequence>
<proteinExistence type="predicted"/>
<gene>
    <name evidence="1" type="ORF">FWK35_00035290</name>
</gene>
<dbReference type="EMBL" id="VUJU01014245">
    <property type="protein sequence ID" value="KAF0702552.1"/>
    <property type="molecule type" value="Genomic_DNA"/>
</dbReference>